<evidence type="ECO:0000256" key="5">
    <source>
        <dbReference type="ARBA" id="ARBA00036818"/>
    </source>
</evidence>
<evidence type="ECO:0000256" key="9">
    <source>
        <dbReference type="SAM" id="SignalP"/>
    </source>
</evidence>
<dbReference type="GO" id="GO:0005576">
    <property type="term" value="C:extracellular region"/>
    <property type="evidence" value="ECO:0007669"/>
    <property type="project" value="UniProtKB-SubCell"/>
</dbReference>
<keyword evidence="12" id="KW-1185">Reference proteome</keyword>
<dbReference type="OrthoDB" id="1637350at2759"/>
<evidence type="ECO:0000256" key="8">
    <source>
        <dbReference type="RuleBase" id="RU361173"/>
    </source>
</evidence>
<gene>
    <name evidence="11" type="ORF">PIIN_04321</name>
</gene>
<evidence type="ECO:0000256" key="1">
    <source>
        <dbReference type="ARBA" id="ARBA00010980"/>
    </source>
</evidence>
<dbReference type="SUPFAM" id="SSF51126">
    <property type="entry name" value="Pectin lyase-like"/>
    <property type="match status" value="1"/>
</dbReference>
<feature type="chain" id="PRO_5003468482" description="pectin lyase" evidence="9">
    <location>
        <begin position="19"/>
        <end position="390"/>
    </location>
</feature>
<keyword evidence="2" id="KW-1015">Disulfide bond</keyword>
<evidence type="ECO:0000313" key="11">
    <source>
        <dbReference type="EMBL" id="CCA70382.1"/>
    </source>
</evidence>
<dbReference type="PANTHER" id="PTHR31683:SF67">
    <property type="entry name" value="PECTIN LYASE F-RELATED"/>
    <property type="match status" value="1"/>
</dbReference>
<accession>G4TGD9</accession>
<reference evidence="11 12" key="1">
    <citation type="journal article" date="2011" name="PLoS Pathog.">
        <title>Endophytic Life Strategies Decoded by Genome and Transcriptome Analyses of the Mutualistic Root Symbiont Piriformospora indica.</title>
        <authorList>
            <person name="Zuccaro A."/>
            <person name="Lahrmann U."/>
            <person name="Guldener U."/>
            <person name="Langen G."/>
            <person name="Pfiffi S."/>
            <person name="Biedenkopf D."/>
            <person name="Wong P."/>
            <person name="Samans B."/>
            <person name="Grimm C."/>
            <person name="Basiewicz M."/>
            <person name="Murat C."/>
            <person name="Martin F."/>
            <person name="Kogel K.H."/>
        </authorList>
    </citation>
    <scope>NUCLEOTIDE SEQUENCE [LARGE SCALE GENOMIC DNA]</scope>
    <source>
        <strain evidence="11 12">DSM 11827</strain>
    </source>
</reference>
<dbReference type="GO" id="GO:0000272">
    <property type="term" value="P:polysaccharide catabolic process"/>
    <property type="evidence" value="ECO:0007669"/>
    <property type="project" value="UniProtKB-KW"/>
</dbReference>
<evidence type="ECO:0000259" key="10">
    <source>
        <dbReference type="SMART" id="SM00656"/>
    </source>
</evidence>
<sequence>MIWKLLLALTTSTAHVLAIGTPLGFGSSTVGGGSATAATPASAAQLLSWLADSTPRTIVISTTYDFTNYYGSTSGKICKPWTCSPNPQFAIDQNNWCANYQPSAATGTDSWYKSGTGYSYLLKVASNKTLLGKGSSAGIKGIGLLIQNADNVIIQNINISDINAKFVWGGDASERLPVTIVGSTHVWIDHCTIKNVGRQFIVTGYNPAKAITISNNIFDGRATYSATCNGKHYWVALFTGSADTITFAQNYIYQTSGRGPHIGGTSGYTQYVHVVNNYFVSVSGHALDSEVGAVTLAEGNYFNTVTTPSMAGTAGNEYFIQTSSDLSACQSALGRTCQANTLLSSGSVSRLNSAVLTALKAQSAVTRYSPMSASAAASYVQANAGVGKIN</sequence>
<keyword evidence="9" id="KW-0732">Signal</keyword>
<dbReference type="Pfam" id="PF00544">
    <property type="entry name" value="Pectate_lyase_4"/>
    <property type="match status" value="1"/>
</dbReference>
<dbReference type="GO" id="GO:0047490">
    <property type="term" value="F:pectin lyase activity"/>
    <property type="evidence" value="ECO:0007669"/>
    <property type="project" value="UniProtKB-EC"/>
</dbReference>
<dbReference type="Gene3D" id="2.160.20.10">
    <property type="entry name" value="Single-stranded right-handed beta-helix, Pectin lyase-like"/>
    <property type="match status" value="1"/>
</dbReference>
<dbReference type="HOGENOM" id="CLU_021980_0_0_1"/>
<comment type="function">
    <text evidence="6">Pectinolytic enzymes consist of four classes of enzymes: pectin lyase, polygalacturonase, pectin methylesterase and rhamnogalacturonase. Among pectinolytic enzymes, pectin lyase is the most important in depolymerization of pectin, since it cleaves internal glycosidic bonds of highly methylated pectins.</text>
</comment>
<dbReference type="InParanoid" id="G4TGD9"/>
<keyword evidence="8" id="KW-0964">Secreted</keyword>
<feature type="domain" description="Pectate lyase" evidence="10">
    <location>
        <begin position="90"/>
        <end position="308"/>
    </location>
</feature>
<dbReference type="eggNOG" id="ENOG502QXM6">
    <property type="taxonomic scope" value="Eukaryota"/>
</dbReference>
<comment type="caution">
    <text evidence="11">The sequence shown here is derived from an EMBL/GenBank/DDBJ whole genome shotgun (WGS) entry which is preliminary data.</text>
</comment>
<evidence type="ECO:0000256" key="3">
    <source>
        <dbReference type="ARBA" id="ARBA00023180"/>
    </source>
</evidence>
<evidence type="ECO:0000256" key="4">
    <source>
        <dbReference type="ARBA" id="ARBA00023239"/>
    </source>
</evidence>
<dbReference type="EC" id="4.2.2.10" evidence="7"/>
<keyword evidence="4 8" id="KW-0456">Lyase</keyword>
<dbReference type="AlphaFoldDB" id="G4TGD9"/>
<evidence type="ECO:0000313" key="12">
    <source>
        <dbReference type="Proteomes" id="UP000007148"/>
    </source>
</evidence>
<keyword evidence="8" id="KW-0624">Polysaccharide degradation</keyword>
<dbReference type="InterPro" id="IPR011050">
    <property type="entry name" value="Pectin_lyase_fold/virulence"/>
</dbReference>
<comment type="subcellular location">
    <subcellularLocation>
        <location evidence="8">Secreted</location>
    </subcellularLocation>
</comment>
<name>G4TGD9_SERID</name>
<dbReference type="GO" id="GO:0030570">
    <property type="term" value="F:pectate lyase activity"/>
    <property type="evidence" value="ECO:0007669"/>
    <property type="project" value="InterPro"/>
</dbReference>
<evidence type="ECO:0000256" key="6">
    <source>
        <dbReference type="ARBA" id="ARBA00037631"/>
    </source>
</evidence>
<proteinExistence type="inferred from homology"/>
<dbReference type="PANTHER" id="PTHR31683">
    <property type="entry name" value="PECTATE LYASE 18-RELATED"/>
    <property type="match status" value="1"/>
</dbReference>
<dbReference type="InterPro" id="IPR012334">
    <property type="entry name" value="Pectin_lyas_fold"/>
</dbReference>
<dbReference type="EMBL" id="CAFZ01000081">
    <property type="protein sequence ID" value="CCA70382.1"/>
    <property type="molecule type" value="Genomic_DNA"/>
</dbReference>
<comment type="similarity">
    <text evidence="1 8">Belongs to the polysaccharide lyase 1 family.</text>
</comment>
<protein>
    <recommendedName>
        <fullName evidence="7">pectin lyase</fullName>
        <ecNumber evidence="7">4.2.2.10</ecNumber>
    </recommendedName>
</protein>
<dbReference type="InterPro" id="IPR045032">
    <property type="entry name" value="PEL"/>
</dbReference>
<dbReference type="OMA" id="ARCIVID"/>
<feature type="signal peptide" evidence="9">
    <location>
        <begin position="1"/>
        <end position="18"/>
    </location>
</feature>
<evidence type="ECO:0000256" key="2">
    <source>
        <dbReference type="ARBA" id="ARBA00023157"/>
    </source>
</evidence>
<dbReference type="InterPro" id="IPR002022">
    <property type="entry name" value="Pec_lyase"/>
</dbReference>
<organism evidence="11 12">
    <name type="scientific">Serendipita indica (strain DSM 11827)</name>
    <name type="common">Root endophyte fungus</name>
    <name type="synonym">Piriformospora indica</name>
    <dbReference type="NCBI Taxonomy" id="1109443"/>
    <lineage>
        <taxon>Eukaryota</taxon>
        <taxon>Fungi</taxon>
        <taxon>Dikarya</taxon>
        <taxon>Basidiomycota</taxon>
        <taxon>Agaricomycotina</taxon>
        <taxon>Agaricomycetes</taxon>
        <taxon>Sebacinales</taxon>
        <taxon>Serendipitaceae</taxon>
        <taxon>Serendipita</taxon>
    </lineage>
</organism>
<dbReference type="SMART" id="SM00656">
    <property type="entry name" value="Amb_all"/>
    <property type="match status" value="1"/>
</dbReference>
<dbReference type="STRING" id="1109443.G4TGD9"/>
<keyword evidence="3" id="KW-0325">Glycoprotein</keyword>
<keyword evidence="8" id="KW-0119">Carbohydrate metabolism</keyword>
<comment type="catalytic activity">
    <reaction evidence="5">
        <text>Eliminative cleavage of (1-&gt;4)-alpha-D-galacturonan methyl ester to give oligosaccharides with 4-deoxy-6-O-methyl-alpha-D-galact-4-enuronosyl groups at their non-reducing ends.</text>
        <dbReference type="EC" id="4.2.2.10"/>
    </reaction>
</comment>
<dbReference type="Proteomes" id="UP000007148">
    <property type="component" value="Unassembled WGS sequence"/>
</dbReference>
<evidence type="ECO:0000256" key="7">
    <source>
        <dbReference type="ARBA" id="ARBA00039082"/>
    </source>
</evidence>